<evidence type="ECO:0000259" key="2">
    <source>
        <dbReference type="Pfam" id="PF25397"/>
    </source>
</evidence>
<reference evidence="3 4" key="1">
    <citation type="journal article" date="2020" name="Nat. Commun.">
        <title>Genome of Tripterygium wilfordii and identification of cytochrome P450 involved in triptolide biosynthesis.</title>
        <authorList>
            <person name="Tu L."/>
            <person name="Su P."/>
            <person name="Zhang Z."/>
            <person name="Gao L."/>
            <person name="Wang J."/>
            <person name="Hu T."/>
            <person name="Zhou J."/>
            <person name="Zhang Y."/>
            <person name="Zhao Y."/>
            <person name="Liu Y."/>
            <person name="Song Y."/>
            <person name="Tong Y."/>
            <person name="Lu Y."/>
            <person name="Yang J."/>
            <person name="Xu C."/>
            <person name="Jia M."/>
            <person name="Peters R.J."/>
            <person name="Huang L."/>
            <person name="Gao W."/>
        </authorList>
    </citation>
    <scope>NUCLEOTIDE SEQUENCE [LARGE SCALE GENOMIC DNA]</scope>
    <source>
        <strain evidence="4">cv. XIE 37</strain>
        <tissue evidence="3">Leaf</tissue>
    </source>
</reference>
<protein>
    <submittedName>
        <fullName evidence="3">DNA-directed RNA polymerase subunit beta</fullName>
    </submittedName>
</protein>
<evidence type="ECO:0000313" key="4">
    <source>
        <dbReference type="Proteomes" id="UP000593562"/>
    </source>
</evidence>
<organism evidence="3 4">
    <name type="scientific">Tripterygium wilfordii</name>
    <name type="common">Thunder God vine</name>
    <dbReference type="NCBI Taxonomy" id="458696"/>
    <lineage>
        <taxon>Eukaryota</taxon>
        <taxon>Viridiplantae</taxon>
        <taxon>Streptophyta</taxon>
        <taxon>Embryophyta</taxon>
        <taxon>Tracheophyta</taxon>
        <taxon>Spermatophyta</taxon>
        <taxon>Magnoliopsida</taxon>
        <taxon>eudicotyledons</taxon>
        <taxon>Gunneridae</taxon>
        <taxon>Pentapetalae</taxon>
        <taxon>rosids</taxon>
        <taxon>fabids</taxon>
        <taxon>Celastrales</taxon>
        <taxon>Celastraceae</taxon>
        <taxon>Tripterygium</taxon>
    </lineage>
</organism>
<dbReference type="EMBL" id="JAAARO010000009">
    <property type="protein sequence ID" value="KAF5742101.1"/>
    <property type="molecule type" value="Genomic_DNA"/>
</dbReference>
<keyword evidence="1" id="KW-0472">Membrane</keyword>
<comment type="caution">
    <text evidence="3">The sequence shown here is derived from an EMBL/GenBank/DDBJ whole genome shotgun (WGS) entry which is preliminary data.</text>
</comment>
<dbReference type="FunCoup" id="A0A7J7D713">
    <property type="interactions" value="597"/>
</dbReference>
<dbReference type="GO" id="GO:0000428">
    <property type="term" value="C:DNA-directed RNA polymerase complex"/>
    <property type="evidence" value="ECO:0007669"/>
    <property type="project" value="UniProtKB-KW"/>
</dbReference>
<dbReference type="AlphaFoldDB" id="A0A7J7D713"/>
<evidence type="ECO:0000313" key="3">
    <source>
        <dbReference type="EMBL" id="KAF5742101.1"/>
    </source>
</evidence>
<keyword evidence="3" id="KW-0804">Transcription</keyword>
<name>A0A7J7D713_TRIWF</name>
<dbReference type="PANTHER" id="PTHR38389:SF1">
    <property type="entry name" value="DNA-DIRECTED RNA POLYMERASE SUBUNIT BETA"/>
    <property type="match status" value="1"/>
</dbReference>
<dbReference type="PANTHER" id="PTHR38389">
    <property type="entry name" value="DNA-DIRECTED RNA POLYMERASE SUBUNIT BETA"/>
    <property type="match status" value="1"/>
</dbReference>
<evidence type="ECO:0000256" key="1">
    <source>
        <dbReference type="SAM" id="Phobius"/>
    </source>
</evidence>
<feature type="transmembrane region" description="Helical" evidence="1">
    <location>
        <begin position="63"/>
        <end position="81"/>
    </location>
</feature>
<feature type="domain" description="DUF7887" evidence="2">
    <location>
        <begin position="59"/>
        <end position="120"/>
    </location>
</feature>
<keyword evidence="4" id="KW-1185">Reference proteome</keyword>
<accession>A0A7J7D713</accession>
<feature type="transmembrane region" description="Helical" evidence="1">
    <location>
        <begin position="101"/>
        <end position="118"/>
    </location>
</feature>
<dbReference type="Proteomes" id="UP000593562">
    <property type="component" value="Unassembled WGS sequence"/>
</dbReference>
<gene>
    <name evidence="3" type="ORF">HS088_TW09G00142</name>
</gene>
<dbReference type="Pfam" id="PF25397">
    <property type="entry name" value="DUF7887"/>
    <property type="match status" value="1"/>
</dbReference>
<dbReference type="OrthoDB" id="1937164at2759"/>
<dbReference type="InterPro" id="IPR057209">
    <property type="entry name" value="DUF7887"/>
</dbReference>
<keyword evidence="1" id="KW-1133">Transmembrane helix</keyword>
<sequence length="123" mass="13774">MLAIQASYLVFNKLIVPSSPSPLFSKRNNGRKRISTLAKRNDLPEKSRIDQKPIFPLKVSNALLARSLVGVFALGFIDAGYSGDWSRIGVISKEIEDLLKIAAFVILPLCIFFIFNIYNEQES</sequence>
<proteinExistence type="predicted"/>
<keyword evidence="1" id="KW-0812">Transmembrane</keyword>
<keyword evidence="3" id="KW-0240">DNA-directed RNA polymerase</keyword>
<dbReference type="InParanoid" id="A0A7J7D713"/>